<evidence type="ECO:0000256" key="1">
    <source>
        <dbReference type="SAM" id="MobiDB-lite"/>
    </source>
</evidence>
<evidence type="ECO:0000313" key="3">
    <source>
        <dbReference type="Proteomes" id="UP001183629"/>
    </source>
</evidence>
<dbReference type="RefSeq" id="WP_310413428.1">
    <property type="nucleotide sequence ID" value="NZ_JAVDYC010000001.1"/>
</dbReference>
<gene>
    <name evidence="2" type="ORF">J2S44_002926</name>
</gene>
<sequence>MLAIQSGHIVVSRWASPVVRRAPDTETGAAAKMWREIWSAIAGLCPGIPLGEDQRHEPPAVAVVRTPRAQPYSFTTVTGPHIVIDQHLLRLTHRWSRIADMAAQQDPDLVREFDDLYAERFYLIGEFGFSAFCRSSYRAYAAERERLPPFPAPAAEADFLSRSGIQHSFIVGHELAHVVVAALPADARDMLLRKLRDTYRTGQPPEPGGQEISAPALTRISETGTLATECLCDALSLVGLLNQSCALDDALDAAQDAVGLLTVLHLVDHNVREHSREARGNRPPGGDPRKTAGEFDDFFTRRICLVWLANYAQVVLNRSGMAGRAASISQRAIASTERVDTVLLALADFMPGRGLTDDTNLADLALMVMAMQSQASARAYLGFASPVAPATHSP</sequence>
<dbReference type="Proteomes" id="UP001183629">
    <property type="component" value="Unassembled WGS sequence"/>
</dbReference>
<evidence type="ECO:0000313" key="2">
    <source>
        <dbReference type="EMBL" id="MDR7322676.1"/>
    </source>
</evidence>
<dbReference type="EMBL" id="JAVDYC010000001">
    <property type="protein sequence ID" value="MDR7322676.1"/>
    <property type="molecule type" value="Genomic_DNA"/>
</dbReference>
<protein>
    <submittedName>
        <fullName evidence="2">Uncharacterized protein</fullName>
    </submittedName>
</protein>
<organism evidence="2 3">
    <name type="scientific">Catenuloplanes niger</name>
    <dbReference type="NCBI Taxonomy" id="587534"/>
    <lineage>
        <taxon>Bacteria</taxon>
        <taxon>Bacillati</taxon>
        <taxon>Actinomycetota</taxon>
        <taxon>Actinomycetes</taxon>
        <taxon>Micromonosporales</taxon>
        <taxon>Micromonosporaceae</taxon>
        <taxon>Catenuloplanes</taxon>
    </lineage>
</organism>
<proteinExistence type="predicted"/>
<comment type="caution">
    <text evidence="2">The sequence shown here is derived from an EMBL/GenBank/DDBJ whole genome shotgun (WGS) entry which is preliminary data.</text>
</comment>
<keyword evidence="3" id="KW-1185">Reference proteome</keyword>
<accession>A0AAE4CRB2</accession>
<name>A0AAE4CRB2_9ACTN</name>
<dbReference type="AlphaFoldDB" id="A0AAE4CRB2"/>
<feature type="region of interest" description="Disordered" evidence="1">
    <location>
        <begin position="273"/>
        <end position="292"/>
    </location>
</feature>
<reference evidence="2 3" key="1">
    <citation type="submission" date="2023-07" db="EMBL/GenBank/DDBJ databases">
        <title>Sequencing the genomes of 1000 actinobacteria strains.</title>
        <authorList>
            <person name="Klenk H.-P."/>
        </authorList>
    </citation>
    <scope>NUCLEOTIDE SEQUENCE [LARGE SCALE GENOMIC DNA]</scope>
    <source>
        <strain evidence="2 3">DSM 44711</strain>
    </source>
</reference>